<dbReference type="Gene3D" id="3.40.50.10490">
    <property type="entry name" value="Glucose-6-phosphate isomerase like protein, domain 1"/>
    <property type="match status" value="1"/>
</dbReference>
<dbReference type="InterPro" id="IPR046348">
    <property type="entry name" value="SIS_dom_sf"/>
</dbReference>
<keyword evidence="1" id="KW-0805">Transcription regulation</keyword>
<dbReference type="PANTHER" id="PTHR30514:SF1">
    <property type="entry name" value="HTH-TYPE TRANSCRIPTIONAL REGULATOR HEXR-RELATED"/>
    <property type="match status" value="1"/>
</dbReference>
<sequence>MLGTNQPTLCLPLLRSSFQSFTKSEKRVASFIIEQPHDIIHMTISDLAEATKTAEATISRFCRKLGFHGLQSLKIALASEILSPLETTYQEVQPTDSFETMGIKIFNSISEGLQDTLKLLDFDALQKAVAILAHAHKIDIYGFGISAVIASDIEHRFIRFGIPTKAYSDLHMQLISASILEPEDVVIVISHTGSNTDLLNSVEVAKQSGAQVIAITSHLKSPLTKKADLVLHGVSREVNYSSESMTSRLIHMAIVDLLYMGMIFKNQDTFTNNLNKLRLAIANRKT</sequence>
<dbReference type="InterPro" id="IPR047640">
    <property type="entry name" value="RpiR-like"/>
</dbReference>
<dbReference type="RefSeq" id="WP_090938282.1">
    <property type="nucleotide sequence ID" value="NZ_FOTS01000024.1"/>
</dbReference>
<dbReference type="GO" id="GO:1901135">
    <property type="term" value="P:carbohydrate derivative metabolic process"/>
    <property type="evidence" value="ECO:0007669"/>
    <property type="project" value="InterPro"/>
</dbReference>
<organism evidence="6 7">
    <name type="scientific">Pelosinus propionicus DSM 13327</name>
    <dbReference type="NCBI Taxonomy" id="1123291"/>
    <lineage>
        <taxon>Bacteria</taxon>
        <taxon>Bacillati</taxon>
        <taxon>Bacillota</taxon>
        <taxon>Negativicutes</taxon>
        <taxon>Selenomonadales</taxon>
        <taxon>Sporomusaceae</taxon>
        <taxon>Pelosinus</taxon>
    </lineage>
</organism>
<keyword evidence="3" id="KW-0804">Transcription</keyword>
<dbReference type="GO" id="GO:0097367">
    <property type="term" value="F:carbohydrate derivative binding"/>
    <property type="evidence" value="ECO:0007669"/>
    <property type="project" value="InterPro"/>
</dbReference>
<dbReference type="GO" id="GO:0003700">
    <property type="term" value="F:DNA-binding transcription factor activity"/>
    <property type="evidence" value="ECO:0007669"/>
    <property type="project" value="InterPro"/>
</dbReference>
<dbReference type="InterPro" id="IPR000281">
    <property type="entry name" value="HTH_RpiR"/>
</dbReference>
<dbReference type="AlphaFoldDB" id="A0A1I4LFI1"/>
<dbReference type="SUPFAM" id="SSF53697">
    <property type="entry name" value="SIS domain"/>
    <property type="match status" value="1"/>
</dbReference>
<dbReference type="Pfam" id="PF01418">
    <property type="entry name" value="HTH_6"/>
    <property type="match status" value="1"/>
</dbReference>
<dbReference type="InterPro" id="IPR001347">
    <property type="entry name" value="SIS_dom"/>
</dbReference>
<dbReference type="Gene3D" id="1.10.10.10">
    <property type="entry name" value="Winged helix-like DNA-binding domain superfamily/Winged helix DNA-binding domain"/>
    <property type="match status" value="1"/>
</dbReference>
<feature type="domain" description="HTH rpiR-type" evidence="4">
    <location>
        <begin position="8"/>
        <end position="84"/>
    </location>
</feature>
<gene>
    <name evidence="6" type="ORF">SAMN04490355_102444</name>
</gene>
<dbReference type="InterPro" id="IPR035472">
    <property type="entry name" value="RpiR-like_SIS"/>
</dbReference>
<keyword evidence="7" id="KW-1185">Reference proteome</keyword>
<dbReference type="STRING" id="1123291.SAMN04490355_102444"/>
<dbReference type="PANTHER" id="PTHR30514">
    <property type="entry name" value="GLUCOKINASE"/>
    <property type="match status" value="1"/>
</dbReference>
<keyword evidence="2 6" id="KW-0238">DNA-binding</keyword>
<evidence type="ECO:0000259" key="4">
    <source>
        <dbReference type="PROSITE" id="PS51071"/>
    </source>
</evidence>
<dbReference type="InterPro" id="IPR036388">
    <property type="entry name" value="WH-like_DNA-bd_sf"/>
</dbReference>
<dbReference type="InterPro" id="IPR009057">
    <property type="entry name" value="Homeodomain-like_sf"/>
</dbReference>
<reference evidence="7" key="1">
    <citation type="submission" date="2016-10" db="EMBL/GenBank/DDBJ databases">
        <authorList>
            <person name="Varghese N."/>
            <person name="Submissions S."/>
        </authorList>
    </citation>
    <scope>NUCLEOTIDE SEQUENCE [LARGE SCALE GENOMIC DNA]</scope>
    <source>
        <strain evidence="7">DSM 13327</strain>
    </source>
</reference>
<protein>
    <submittedName>
        <fullName evidence="6">DNA-binding transcriptional regulator, MurR/RpiR family, contains HTH and SIS domains</fullName>
    </submittedName>
</protein>
<evidence type="ECO:0000256" key="3">
    <source>
        <dbReference type="ARBA" id="ARBA00023163"/>
    </source>
</evidence>
<feature type="domain" description="SIS" evidence="5">
    <location>
        <begin position="128"/>
        <end position="268"/>
    </location>
</feature>
<dbReference type="CDD" id="cd05013">
    <property type="entry name" value="SIS_RpiR"/>
    <property type="match status" value="1"/>
</dbReference>
<evidence type="ECO:0000256" key="1">
    <source>
        <dbReference type="ARBA" id="ARBA00023015"/>
    </source>
</evidence>
<dbReference type="GO" id="GO:0003677">
    <property type="term" value="F:DNA binding"/>
    <property type="evidence" value="ECO:0007669"/>
    <property type="project" value="UniProtKB-KW"/>
</dbReference>
<evidence type="ECO:0000313" key="6">
    <source>
        <dbReference type="EMBL" id="SFL89659.1"/>
    </source>
</evidence>
<dbReference type="Pfam" id="PF01380">
    <property type="entry name" value="SIS"/>
    <property type="match status" value="1"/>
</dbReference>
<evidence type="ECO:0000313" key="7">
    <source>
        <dbReference type="Proteomes" id="UP000199520"/>
    </source>
</evidence>
<dbReference type="OrthoDB" id="3684496at2"/>
<dbReference type="Proteomes" id="UP000199520">
    <property type="component" value="Unassembled WGS sequence"/>
</dbReference>
<accession>A0A1I4LFI1</accession>
<name>A0A1I4LFI1_9FIRM</name>
<dbReference type="SUPFAM" id="SSF46689">
    <property type="entry name" value="Homeodomain-like"/>
    <property type="match status" value="1"/>
</dbReference>
<evidence type="ECO:0000259" key="5">
    <source>
        <dbReference type="PROSITE" id="PS51464"/>
    </source>
</evidence>
<dbReference type="EMBL" id="FOTS01000024">
    <property type="protein sequence ID" value="SFL89659.1"/>
    <property type="molecule type" value="Genomic_DNA"/>
</dbReference>
<dbReference type="PROSITE" id="PS51464">
    <property type="entry name" value="SIS"/>
    <property type="match status" value="1"/>
</dbReference>
<dbReference type="PROSITE" id="PS51071">
    <property type="entry name" value="HTH_RPIR"/>
    <property type="match status" value="1"/>
</dbReference>
<evidence type="ECO:0000256" key="2">
    <source>
        <dbReference type="ARBA" id="ARBA00023125"/>
    </source>
</evidence>
<proteinExistence type="predicted"/>